<keyword evidence="4 7" id="KW-0812">Transmembrane</keyword>
<feature type="transmembrane region" description="Helical" evidence="7">
    <location>
        <begin position="101"/>
        <end position="131"/>
    </location>
</feature>
<sequence length="166" mass="18067">MNYVSSLFNSHYELYIRLVIATFIGLVIGLERAYKNKPAGIRTHILVCLGSTLAMTLSILNQGPYMDPMRLAAQVISGIGFLGAGVIWMDKDNIKRGLTTAANLWITACVGLTIGYGAYDLAIITVILMFVAMNLPKLVDKIGILPTREKEGNDSHNESTSDSDGE</sequence>
<name>A0A2W7MLN2_9BACI</name>
<proteinExistence type="inferred from homology"/>
<protein>
    <submittedName>
        <fullName evidence="9">Putative Mg2+ transporter-C (MgtC) family protein</fullName>
    </submittedName>
</protein>
<dbReference type="OrthoDB" id="9811198at2"/>
<accession>A0A2W7MLN2</accession>
<dbReference type="PANTHER" id="PTHR33778:SF1">
    <property type="entry name" value="MAGNESIUM TRANSPORTER YHID-RELATED"/>
    <property type="match status" value="1"/>
</dbReference>
<keyword evidence="10" id="KW-1185">Reference proteome</keyword>
<keyword evidence="6 7" id="KW-0472">Membrane</keyword>
<feature type="transmembrane region" description="Helical" evidence="7">
    <location>
        <begin position="14"/>
        <end position="33"/>
    </location>
</feature>
<evidence type="ECO:0000256" key="2">
    <source>
        <dbReference type="ARBA" id="ARBA00009298"/>
    </source>
</evidence>
<dbReference type="EMBL" id="QKZI01000003">
    <property type="protein sequence ID" value="PZX04837.1"/>
    <property type="molecule type" value="Genomic_DNA"/>
</dbReference>
<evidence type="ECO:0000256" key="7">
    <source>
        <dbReference type="SAM" id="Phobius"/>
    </source>
</evidence>
<comment type="similarity">
    <text evidence="2">Belongs to the MgtC/SapB family.</text>
</comment>
<dbReference type="InterPro" id="IPR049177">
    <property type="entry name" value="MgtC_SapB_SrpB_YhiD_N"/>
</dbReference>
<feature type="transmembrane region" description="Helical" evidence="7">
    <location>
        <begin position="71"/>
        <end position="89"/>
    </location>
</feature>
<evidence type="ECO:0000256" key="5">
    <source>
        <dbReference type="ARBA" id="ARBA00022989"/>
    </source>
</evidence>
<dbReference type="PRINTS" id="PR01837">
    <property type="entry name" value="MGTCSAPBPROT"/>
</dbReference>
<feature type="domain" description="MgtC/SapB/SrpB/YhiD N-terminal" evidence="8">
    <location>
        <begin position="18"/>
        <end position="137"/>
    </location>
</feature>
<evidence type="ECO:0000313" key="9">
    <source>
        <dbReference type="EMBL" id="PZX04837.1"/>
    </source>
</evidence>
<evidence type="ECO:0000256" key="1">
    <source>
        <dbReference type="ARBA" id="ARBA00004651"/>
    </source>
</evidence>
<comment type="caution">
    <text evidence="9">The sequence shown here is derived from an EMBL/GenBank/DDBJ whole genome shotgun (WGS) entry which is preliminary data.</text>
</comment>
<feature type="transmembrane region" description="Helical" evidence="7">
    <location>
        <begin position="45"/>
        <end position="65"/>
    </location>
</feature>
<dbReference type="RefSeq" id="WP_111439495.1">
    <property type="nucleotide sequence ID" value="NZ_QKZI01000003.1"/>
</dbReference>
<dbReference type="GO" id="GO:0005886">
    <property type="term" value="C:plasma membrane"/>
    <property type="evidence" value="ECO:0007669"/>
    <property type="project" value="UniProtKB-SubCell"/>
</dbReference>
<organism evidence="9 10">
    <name type="scientific">Psychrobacillus insolitus</name>
    <dbReference type="NCBI Taxonomy" id="1461"/>
    <lineage>
        <taxon>Bacteria</taxon>
        <taxon>Bacillati</taxon>
        <taxon>Bacillota</taxon>
        <taxon>Bacilli</taxon>
        <taxon>Bacillales</taxon>
        <taxon>Bacillaceae</taxon>
        <taxon>Psychrobacillus</taxon>
    </lineage>
</organism>
<evidence type="ECO:0000256" key="3">
    <source>
        <dbReference type="ARBA" id="ARBA00022475"/>
    </source>
</evidence>
<dbReference type="Pfam" id="PF02308">
    <property type="entry name" value="MgtC"/>
    <property type="match status" value="1"/>
</dbReference>
<evidence type="ECO:0000259" key="8">
    <source>
        <dbReference type="Pfam" id="PF02308"/>
    </source>
</evidence>
<keyword evidence="3" id="KW-1003">Cell membrane</keyword>
<comment type="subcellular location">
    <subcellularLocation>
        <location evidence="1">Cell membrane</location>
        <topology evidence="1">Multi-pass membrane protein</topology>
    </subcellularLocation>
</comment>
<keyword evidence="5 7" id="KW-1133">Transmembrane helix</keyword>
<dbReference type="InterPro" id="IPR003416">
    <property type="entry name" value="MgtC/SapB/SrpB/YhiD_fam"/>
</dbReference>
<evidence type="ECO:0000256" key="6">
    <source>
        <dbReference type="ARBA" id="ARBA00023136"/>
    </source>
</evidence>
<dbReference type="Proteomes" id="UP000248646">
    <property type="component" value="Unassembled WGS sequence"/>
</dbReference>
<dbReference type="PANTHER" id="PTHR33778">
    <property type="entry name" value="PROTEIN MGTC"/>
    <property type="match status" value="1"/>
</dbReference>
<evidence type="ECO:0000256" key="4">
    <source>
        <dbReference type="ARBA" id="ARBA00022692"/>
    </source>
</evidence>
<evidence type="ECO:0000313" key="10">
    <source>
        <dbReference type="Proteomes" id="UP000248646"/>
    </source>
</evidence>
<gene>
    <name evidence="9" type="ORF">C7437_10386</name>
</gene>
<dbReference type="AlphaFoldDB" id="A0A2W7MLN2"/>
<reference evidence="9 10" key="1">
    <citation type="submission" date="2018-06" db="EMBL/GenBank/DDBJ databases">
        <title>Genomic Encyclopedia of Type Strains, Phase IV (KMG-IV): sequencing the most valuable type-strain genomes for metagenomic binning, comparative biology and taxonomic classification.</title>
        <authorList>
            <person name="Goeker M."/>
        </authorList>
    </citation>
    <scope>NUCLEOTIDE SEQUENCE [LARGE SCALE GENOMIC DNA]</scope>
    <source>
        <strain evidence="9 10">DSM 5</strain>
    </source>
</reference>